<evidence type="ECO:0000313" key="4">
    <source>
        <dbReference type="Proteomes" id="UP000321479"/>
    </source>
</evidence>
<organism evidence="3 4">
    <name type="scientific">Mucilaginibacter ginsenosidivorans</name>
    <dbReference type="NCBI Taxonomy" id="398053"/>
    <lineage>
        <taxon>Bacteria</taxon>
        <taxon>Pseudomonadati</taxon>
        <taxon>Bacteroidota</taxon>
        <taxon>Sphingobacteriia</taxon>
        <taxon>Sphingobacteriales</taxon>
        <taxon>Sphingobacteriaceae</taxon>
        <taxon>Mucilaginibacter</taxon>
    </lineage>
</organism>
<keyword evidence="4" id="KW-1185">Reference proteome</keyword>
<accession>A0A5B8V2J0</accession>
<dbReference type="KEGG" id="mgin:FRZ54_23840"/>
<feature type="signal peptide" evidence="2">
    <location>
        <begin position="1"/>
        <end position="20"/>
    </location>
</feature>
<name>A0A5B8V2J0_9SPHI</name>
<evidence type="ECO:0000313" key="3">
    <source>
        <dbReference type="EMBL" id="QEC65472.1"/>
    </source>
</evidence>
<evidence type="ECO:0008006" key="5">
    <source>
        <dbReference type="Google" id="ProtNLM"/>
    </source>
</evidence>
<dbReference type="AlphaFoldDB" id="A0A5B8V2J0"/>
<dbReference type="Proteomes" id="UP000321479">
    <property type="component" value="Chromosome"/>
</dbReference>
<dbReference type="RefSeq" id="WP_147034297.1">
    <property type="nucleotide sequence ID" value="NZ_CP042436.1"/>
</dbReference>
<feature type="transmembrane region" description="Helical" evidence="1">
    <location>
        <begin position="41"/>
        <end position="59"/>
    </location>
</feature>
<keyword evidence="1" id="KW-0472">Membrane</keyword>
<protein>
    <recommendedName>
        <fullName evidence="5">Signal peptidase</fullName>
    </recommendedName>
</protein>
<proteinExistence type="predicted"/>
<keyword evidence="1" id="KW-1133">Transmembrane helix</keyword>
<feature type="chain" id="PRO_5022870043" description="Signal peptidase" evidence="2">
    <location>
        <begin position="21"/>
        <end position="69"/>
    </location>
</feature>
<sequence>MKLKAGFCSLVLFLTAIVNAVAQTTVPCDDADPDASCPLDTWVIVLVVVASAFAAYSLYRKQNILPRAK</sequence>
<gene>
    <name evidence="3" type="ORF">FRZ54_23840</name>
</gene>
<dbReference type="EMBL" id="CP042436">
    <property type="protein sequence ID" value="QEC65472.1"/>
    <property type="molecule type" value="Genomic_DNA"/>
</dbReference>
<evidence type="ECO:0000256" key="1">
    <source>
        <dbReference type="SAM" id="Phobius"/>
    </source>
</evidence>
<reference evidence="3 4" key="1">
    <citation type="journal article" date="2017" name="Curr. Microbiol.">
        <title>Mucilaginibacter ginsenosidivorans sp. nov., Isolated from Soil of Ginseng Field.</title>
        <authorList>
            <person name="Kim M.M."/>
            <person name="Siddiqi M.Z."/>
            <person name="Im W.T."/>
        </authorList>
    </citation>
    <scope>NUCLEOTIDE SEQUENCE [LARGE SCALE GENOMIC DNA]</scope>
    <source>
        <strain evidence="3 4">Gsoil 3017</strain>
    </source>
</reference>
<keyword evidence="2" id="KW-0732">Signal</keyword>
<evidence type="ECO:0000256" key="2">
    <source>
        <dbReference type="SAM" id="SignalP"/>
    </source>
</evidence>
<keyword evidence="1" id="KW-0812">Transmembrane</keyword>